<dbReference type="InterPro" id="IPR003593">
    <property type="entry name" value="AAA+_ATPase"/>
</dbReference>
<keyword evidence="12" id="KW-1185">Reference proteome</keyword>
<dbReference type="OrthoDB" id="245989at2759"/>
<dbReference type="SUPFAM" id="SSF52540">
    <property type="entry name" value="P-loop containing nucleoside triphosphate hydrolases"/>
    <property type="match status" value="2"/>
</dbReference>
<name>A0A2V1DFX3_9PLEO</name>
<keyword evidence="5" id="KW-0547">Nucleotide-binding</keyword>
<evidence type="ECO:0000256" key="5">
    <source>
        <dbReference type="ARBA" id="ARBA00022741"/>
    </source>
</evidence>
<feature type="domain" description="ABC transporter" evidence="10">
    <location>
        <begin position="588"/>
        <end position="831"/>
    </location>
</feature>
<evidence type="ECO:0000256" key="6">
    <source>
        <dbReference type="ARBA" id="ARBA00022840"/>
    </source>
</evidence>
<dbReference type="AlphaFoldDB" id="A0A2V1DFX3"/>
<accession>A0A2V1DFX3</accession>
<dbReference type="InterPro" id="IPR013525">
    <property type="entry name" value="ABC2_TM"/>
</dbReference>
<evidence type="ECO:0000256" key="7">
    <source>
        <dbReference type="ARBA" id="ARBA00022989"/>
    </source>
</evidence>
<dbReference type="GO" id="GO:0005524">
    <property type="term" value="F:ATP binding"/>
    <property type="evidence" value="ECO:0007669"/>
    <property type="project" value="UniProtKB-KW"/>
</dbReference>
<dbReference type="GO" id="GO:0016020">
    <property type="term" value="C:membrane"/>
    <property type="evidence" value="ECO:0007669"/>
    <property type="project" value="UniProtKB-SubCell"/>
</dbReference>
<evidence type="ECO:0000256" key="8">
    <source>
        <dbReference type="ARBA" id="ARBA00023136"/>
    </source>
</evidence>
<dbReference type="InterPro" id="IPR034003">
    <property type="entry name" value="ABCG_PDR_2"/>
</dbReference>
<evidence type="ECO:0000313" key="12">
    <source>
        <dbReference type="Proteomes" id="UP000244855"/>
    </source>
</evidence>
<feature type="transmembrane region" description="Helical" evidence="9">
    <location>
        <begin position="433"/>
        <end position="457"/>
    </location>
</feature>
<gene>
    <name evidence="11" type="ORF">DM02DRAFT_631480</name>
</gene>
<keyword evidence="4 9" id="KW-0812">Transmembrane</keyword>
<feature type="transmembrane region" description="Helical" evidence="9">
    <location>
        <begin position="1093"/>
        <end position="1114"/>
    </location>
</feature>
<dbReference type="CDD" id="cd03232">
    <property type="entry name" value="ABCG_PDR_domain2"/>
    <property type="match status" value="1"/>
</dbReference>
<evidence type="ECO:0000256" key="1">
    <source>
        <dbReference type="ARBA" id="ARBA00004141"/>
    </source>
</evidence>
<keyword evidence="6" id="KW-0067">ATP-binding</keyword>
<evidence type="ECO:0000313" key="11">
    <source>
        <dbReference type="EMBL" id="PVH97056.1"/>
    </source>
</evidence>
<feature type="transmembrane region" description="Helical" evidence="9">
    <location>
        <begin position="1061"/>
        <end position="1081"/>
    </location>
</feature>
<keyword evidence="8 9" id="KW-0472">Membrane</keyword>
<comment type="subcellular location">
    <subcellularLocation>
        <location evidence="1">Membrane</location>
        <topology evidence="1">Multi-pass membrane protein</topology>
    </subcellularLocation>
</comment>
<dbReference type="Pfam" id="PF01061">
    <property type="entry name" value="ABC2_membrane"/>
    <property type="match status" value="2"/>
</dbReference>
<evidence type="ECO:0000259" key="10">
    <source>
        <dbReference type="PROSITE" id="PS50893"/>
    </source>
</evidence>
<dbReference type="InterPro" id="IPR003439">
    <property type="entry name" value="ABC_transporter-like_ATP-bd"/>
</dbReference>
<evidence type="ECO:0000256" key="4">
    <source>
        <dbReference type="ARBA" id="ARBA00022692"/>
    </source>
</evidence>
<dbReference type="EMBL" id="KZ805447">
    <property type="protein sequence ID" value="PVH97056.1"/>
    <property type="molecule type" value="Genomic_DNA"/>
</dbReference>
<comment type="similarity">
    <text evidence="2">Belongs to the ABC transporter superfamily. ABCG family. PDR (TC 3.A.1.205) subfamily.</text>
</comment>
<dbReference type="Pfam" id="PF00005">
    <property type="entry name" value="ABC_tran"/>
    <property type="match status" value="2"/>
</dbReference>
<organism evidence="11 12">
    <name type="scientific">Periconia macrospinosa</name>
    <dbReference type="NCBI Taxonomy" id="97972"/>
    <lineage>
        <taxon>Eukaryota</taxon>
        <taxon>Fungi</taxon>
        <taxon>Dikarya</taxon>
        <taxon>Ascomycota</taxon>
        <taxon>Pezizomycotina</taxon>
        <taxon>Dothideomycetes</taxon>
        <taxon>Pleosporomycetidae</taxon>
        <taxon>Pleosporales</taxon>
        <taxon>Massarineae</taxon>
        <taxon>Periconiaceae</taxon>
        <taxon>Periconia</taxon>
    </lineage>
</organism>
<dbReference type="STRING" id="97972.A0A2V1DFX3"/>
<evidence type="ECO:0000256" key="2">
    <source>
        <dbReference type="ARBA" id="ARBA00006012"/>
    </source>
</evidence>
<keyword evidence="11" id="KW-0378">Hydrolase</keyword>
<feature type="transmembrane region" description="Helical" evidence="9">
    <location>
        <begin position="360"/>
        <end position="381"/>
    </location>
</feature>
<sequence>MEDLEKWLSVKNRQHHNSIGVMMNNLNVTGQAASNSFQRTFASYILLLPTRMMNFVRVDRKNGIPIRREIFGLVRGGEMLLVLGRPGAGCTTFLKTISGHTHGFAVDESPISYNGIPYRDMHKLFPKDTLYQAEEDSYLPELTLEQTLAFAAKMRPDETNAAEISRWIATIFNLQDVVKDRIGNHIIRGLSGGETRRTTLAETFISNSRIQCWDNSTRGLDSDTALRFIRILRKSADVLGSVILLSIYQASETIYSRFDKVLLLYEGRQIYCGSTAGASEYFHRLGYCRPTRATTADFLTSMTHPSERVPREGYERWVPRTPDEFAASWKASNTVVAIILGSVFYNLEENTESFESRSVLLFYSIMVNSCVPAFEVLTMWAQRPIVEKHSRYVLYHPFTEGIASMIADLPNKVLTSLFFNTCLYFMANLRRSAIGFFIFWLYSFVAMVTMSMIFRMVGSLSRTYEQSMAPVATMIFNFIIYAGFVIPPAYQVPWLGYQKSRLWSNLGFLFLLMAIFGGVHLIAAEFILAQRSKGDILLFLKNRGSRKSNDEEKGDKTAYPAKARQSIQRVIHEKKDLSNTLNQTYPAFHWQNLSYKVKPKGGDFPRVILDEITGWVEPGTLTALMGVTGAGKTSLLDVLADRKTVGVISGEIYVGNQQRHHDFQGRTGYVQQADLHVPTATVREALVFSAFLRQRNGTPTEKLAYVESVLDLLEMHSYADAIIGVPGKGLNVEQRKRLTIAVEMAAKSDFLLFLDEPTSGLDSQTAWSICKLLRKLADNGLAIMCTIHQPSAQLFEMFDQLLLLGKGKTLYFGSIGNDSVTLVKYFESHGARLHQSDENPAEWLLEVTNSSPSSWADVWKTSKELVAVNKQLSFLKTSKFSSTGYPEASNHTRGSAASFSRQLFLVTSRTFKDYWRDPTYLYSKLALCIGAVRKPLYSSPKQKIIILTEYQALFNGLSFLNTAKDIQSVINILFSCFLLTIIFSTIDQQIIPRFLNARSLFEAREAQSKTYSWSIFLVANIIVEVFWQTIAAIFVFLAWYFPIGLWRNTDTTFPWHERVGLMFLLLWLFFVFTPTLCQALAAGMEDAQTVVNIAQLLWTLALIFCGILIAPADLPKFWKFMYRVSPATYLVNGMVIAGIANTNITCSSTELLHIELPHGWVGSCSGYVVDEVHGSGRGCMYCALTDVNHFLMNRDVNASDGWKYAGLFSLLSMYQKIGVDPLVSMYIYTAHVTQRLNYWPGSQPKWKRRKALFDSLVNPTFNIRPRLT</sequence>
<feature type="transmembrane region" description="Helical" evidence="9">
    <location>
        <begin position="469"/>
        <end position="490"/>
    </location>
</feature>
<dbReference type="PROSITE" id="PS50893">
    <property type="entry name" value="ABC_TRANSPORTER_2"/>
    <property type="match status" value="2"/>
</dbReference>
<protein>
    <submittedName>
        <fullName evidence="11">P-loop containing nucleoside triphosphate hydrolase protein</fullName>
    </submittedName>
</protein>
<dbReference type="Proteomes" id="UP000244855">
    <property type="component" value="Unassembled WGS sequence"/>
</dbReference>
<dbReference type="PANTHER" id="PTHR19241">
    <property type="entry name" value="ATP-BINDING CASSETTE TRANSPORTER"/>
    <property type="match status" value="1"/>
</dbReference>
<dbReference type="InterPro" id="IPR027417">
    <property type="entry name" value="P-loop_NTPase"/>
</dbReference>
<dbReference type="FunFam" id="3.40.50.300:FF:000054">
    <property type="entry name" value="ABC multidrug transporter atrF"/>
    <property type="match status" value="1"/>
</dbReference>
<keyword evidence="7 9" id="KW-1133">Transmembrane helix</keyword>
<reference evidence="11 12" key="1">
    <citation type="journal article" date="2018" name="Sci. Rep.">
        <title>Comparative genomics provides insights into the lifestyle and reveals functional heterogeneity of dark septate endophytic fungi.</title>
        <authorList>
            <person name="Knapp D.G."/>
            <person name="Nemeth J.B."/>
            <person name="Barry K."/>
            <person name="Hainaut M."/>
            <person name="Henrissat B."/>
            <person name="Johnson J."/>
            <person name="Kuo A."/>
            <person name="Lim J.H.P."/>
            <person name="Lipzen A."/>
            <person name="Nolan M."/>
            <person name="Ohm R.A."/>
            <person name="Tamas L."/>
            <person name="Grigoriev I.V."/>
            <person name="Spatafora J.W."/>
            <person name="Nagy L.G."/>
            <person name="Kovacs G.M."/>
        </authorList>
    </citation>
    <scope>NUCLEOTIDE SEQUENCE [LARGE SCALE GENOMIC DNA]</scope>
    <source>
        <strain evidence="11 12">DSE2036</strain>
    </source>
</reference>
<dbReference type="GO" id="GO:0140359">
    <property type="term" value="F:ABC-type transporter activity"/>
    <property type="evidence" value="ECO:0007669"/>
    <property type="project" value="InterPro"/>
</dbReference>
<feature type="transmembrane region" description="Helical" evidence="9">
    <location>
        <begin position="1011"/>
        <end position="1041"/>
    </location>
</feature>
<keyword evidence="3" id="KW-0813">Transport</keyword>
<dbReference type="SMART" id="SM00382">
    <property type="entry name" value="AAA"/>
    <property type="match status" value="2"/>
</dbReference>
<feature type="domain" description="ABC transporter" evidence="10">
    <location>
        <begin position="50"/>
        <end position="291"/>
    </location>
</feature>
<evidence type="ECO:0000256" key="3">
    <source>
        <dbReference type="ARBA" id="ARBA00022448"/>
    </source>
</evidence>
<feature type="transmembrane region" description="Helical" evidence="9">
    <location>
        <begin position="402"/>
        <end position="427"/>
    </location>
</feature>
<feature type="transmembrane region" description="Helical" evidence="9">
    <location>
        <begin position="969"/>
        <end position="991"/>
    </location>
</feature>
<dbReference type="GO" id="GO:0016887">
    <property type="term" value="F:ATP hydrolysis activity"/>
    <property type="evidence" value="ECO:0007669"/>
    <property type="project" value="InterPro"/>
</dbReference>
<dbReference type="Gene3D" id="3.40.50.300">
    <property type="entry name" value="P-loop containing nucleotide triphosphate hydrolases"/>
    <property type="match status" value="2"/>
</dbReference>
<evidence type="ECO:0000256" key="9">
    <source>
        <dbReference type="SAM" id="Phobius"/>
    </source>
</evidence>
<dbReference type="InterPro" id="IPR034001">
    <property type="entry name" value="ABCG_PDR_1"/>
</dbReference>
<dbReference type="CDD" id="cd03233">
    <property type="entry name" value="ABCG_PDR_domain1"/>
    <property type="match status" value="1"/>
</dbReference>
<feature type="transmembrane region" description="Helical" evidence="9">
    <location>
        <begin position="502"/>
        <end position="523"/>
    </location>
</feature>
<proteinExistence type="inferred from homology"/>